<comment type="similarity">
    <text evidence="3">Belongs to the GST superfamily. Tau family.</text>
</comment>
<organism evidence="7 8">
    <name type="scientific">Urochloa decumbens</name>
    <dbReference type="NCBI Taxonomy" id="240449"/>
    <lineage>
        <taxon>Eukaryota</taxon>
        <taxon>Viridiplantae</taxon>
        <taxon>Streptophyta</taxon>
        <taxon>Embryophyta</taxon>
        <taxon>Tracheophyta</taxon>
        <taxon>Spermatophyta</taxon>
        <taxon>Magnoliopsida</taxon>
        <taxon>Liliopsida</taxon>
        <taxon>Poales</taxon>
        <taxon>Poaceae</taxon>
        <taxon>PACMAD clade</taxon>
        <taxon>Panicoideae</taxon>
        <taxon>Panicodae</taxon>
        <taxon>Paniceae</taxon>
        <taxon>Melinidinae</taxon>
        <taxon>Urochloa</taxon>
    </lineage>
</organism>
<dbReference type="EMBL" id="OZ075123">
    <property type="protein sequence ID" value="CAL4915208.1"/>
    <property type="molecule type" value="Genomic_DNA"/>
</dbReference>
<dbReference type="Pfam" id="PF00043">
    <property type="entry name" value="GST_C"/>
    <property type="match status" value="1"/>
</dbReference>
<dbReference type="FunFam" id="1.20.1050.10:FF:000016">
    <property type="entry name" value="Glutathione S-transferase U9"/>
    <property type="match status" value="1"/>
</dbReference>
<dbReference type="Gene3D" id="1.20.1050.10">
    <property type="match status" value="1"/>
</dbReference>
<dbReference type="GO" id="GO:0004364">
    <property type="term" value="F:glutathione transferase activity"/>
    <property type="evidence" value="ECO:0007669"/>
    <property type="project" value="UniProtKB-EC"/>
</dbReference>
<dbReference type="InterPro" id="IPR040079">
    <property type="entry name" value="Glutathione_S-Trfase"/>
</dbReference>
<dbReference type="Proteomes" id="UP001497457">
    <property type="component" value="Chromosome 13rd"/>
</dbReference>
<dbReference type="Pfam" id="PF02798">
    <property type="entry name" value="GST_N"/>
    <property type="match status" value="1"/>
</dbReference>
<dbReference type="SUPFAM" id="SSF47616">
    <property type="entry name" value="GST C-terminal domain-like"/>
    <property type="match status" value="1"/>
</dbReference>
<dbReference type="SFLD" id="SFLDS00019">
    <property type="entry name" value="Glutathione_Transferase_(cytos"/>
    <property type="match status" value="1"/>
</dbReference>
<keyword evidence="2" id="KW-0808">Transferase</keyword>
<dbReference type="AlphaFoldDB" id="A0ABC8WVY2"/>
<dbReference type="EC" id="2.5.1.18" evidence="1"/>
<evidence type="ECO:0000259" key="6">
    <source>
        <dbReference type="PROSITE" id="PS50405"/>
    </source>
</evidence>
<dbReference type="PANTHER" id="PTHR11260">
    <property type="entry name" value="GLUTATHIONE S-TRANSFERASE, GST, SUPERFAMILY, GST DOMAIN CONTAINING"/>
    <property type="match status" value="1"/>
</dbReference>
<evidence type="ECO:0000256" key="3">
    <source>
        <dbReference type="ARBA" id="ARBA00025743"/>
    </source>
</evidence>
<dbReference type="InterPro" id="IPR045073">
    <property type="entry name" value="Omega/Tau-like"/>
</dbReference>
<dbReference type="SFLD" id="SFLDG00358">
    <property type="entry name" value="Main_(cytGST)"/>
    <property type="match status" value="1"/>
</dbReference>
<reference evidence="7 8" key="2">
    <citation type="submission" date="2024-10" db="EMBL/GenBank/DDBJ databases">
        <authorList>
            <person name="Ryan C."/>
        </authorList>
    </citation>
    <scope>NUCLEOTIDE SEQUENCE [LARGE SCALE GENOMIC DNA]</scope>
</reference>
<protein>
    <recommendedName>
        <fullName evidence="1">glutathione transferase</fullName>
        <ecNumber evidence="1">2.5.1.18</ecNumber>
    </recommendedName>
</protein>
<dbReference type="CDD" id="cd03185">
    <property type="entry name" value="GST_C_Tau"/>
    <property type="match status" value="1"/>
</dbReference>
<dbReference type="GO" id="GO:0009407">
    <property type="term" value="P:toxin catabolic process"/>
    <property type="evidence" value="ECO:0007669"/>
    <property type="project" value="UniProtKB-ARBA"/>
</dbReference>
<dbReference type="CDD" id="cd03058">
    <property type="entry name" value="GST_N_Tau"/>
    <property type="match status" value="1"/>
</dbReference>
<sequence length="232" mass="25410">MASNGEAAAVRVIAGWACPYAIRVFAALKLKGVEYEFLQEPAGGKSELLLKSNPVYKKITVLLHHGTPICESMIIIQYIDEVWASSGTAILPVEPYARAVERFWAQYVDDKIAPAFLVLRGLTKGDKDEAAAQVSTALQHLDEAFVKCSQGKHYFGGDNIGFLDLVLGSHLGWFKATEKIAGIKVLDEAKYPEITAWADRFCAHHAVKEVMPETDRLVEFSANSAVKAKASN</sequence>
<evidence type="ECO:0000256" key="1">
    <source>
        <dbReference type="ARBA" id="ARBA00012452"/>
    </source>
</evidence>
<dbReference type="InterPro" id="IPR010987">
    <property type="entry name" value="Glutathione-S-Trfase_C-like"/>
</dbReference>
<feature type="domain" description="GST C-terminal" evidence="6">
    <location>
        <begin position="94"/>
        <end position="220"/>
    </location>
</feature>
<proteinExistence type="inferred from homology"/>
<dbReference type="PANTHER" id="PTHR11260:SF788">
    <property type="entry name" value="GLUTATHIONE TRANSFERASE"/>
    <property type="match status" value="1"/>
</dbReference>
<dbReference type="Gene3D" id="3.40.30.10">
    <property type="entry name" value="Glutaredoxin"/>
    <property type="match status" value="1"/>
</dbReference>
<comment type="catalytic activity">
    <reaction evidence="4">
        <text>RX + glutathione = an S-substituted glutathione + a halide anion + H(+)</text>
        <dbReference type="Rhea" id="RHEA:16437"/>
        <dbReference type="ChEBI" id="CHEBI:15378"/>
        <dbReference type="ChEBI" id="CHEBI:16042"/>
        <dbReference type="ChEBI" id="CHEBI:17792"/>
        <dbReference type="ChEBI" id="CHEBI:57925"/>
        <dbReference type="ChEBI" id="CHEBI:90779"/>
        <dbReference type="EC" id="2.5.1.18"/>
    </reaction>
</comment>
<evidence type="ECO:0000256" key="4">
    <source>
        <dbReference type="ARBA" id="ARBA00047960"/>
    </source>
</evidence>
<evidence type="ECO:0000313" key="7">
    <source>
        <dbReference type="EMBL" id="CAL4915208.1"/>
    </source>
</evidence>
<dbReference type="PROSITE" id="PS50404">
    <property type="entry name" value="GST_NTER"/>
    <property type="match status" value="1"/>
</dbReference>
<gene>
    <name evidence="7" type="ORF">URODEC1_LOCUS17373</name>
</gene>
<keyword evidence="8" id="KW-1185">Reference proteome</keyword>
<evidence type="ECO:0000313" key="8">
    <source>
        <dbReference type="Proteomes" id="UP001497457"/>
    </source>
</evidence>
<feature type="domain" description="GST N-terminal" evidence="5">
    <location>
        <begin position="8"/>
        <end position="87"/>
    </location>
</feature>
<accession>A0ABC8WVY2</accession>
<dbReference type="InterPro" id="IPR036249">
    <property type="entry name" value="Thioredoxin-like_sf"/>
</dbReference>
<dbReference type="InterPro" id="IPR004045">
    <property type="entry name" value="Glutathione_S-Trfase_N"/>
</dbReference>
<dbReference type="SUPFAM" id="SSF52833">
    <property type="entry name" value="Thioredoxin-like"/>
    <property type="match status" value="1"/>
</dbReference>
<name>A0ABC8WVY2_9POAL</name>
<dbReference type="InterPro" id="IPR036282">
    <property type="entry name" value="Glutathione-S-Trfase_C_sf"/>
</dbReference>
<dbReference type="InterPro" id="IPR004046">
    <property type="entry name" value="GST_C"/>
</dbReference>
<dbReference type="PROSITE" id="PS50405">
    <property type="entry name" value="GST_CTER"/>
    <property type="match status" value="1"/>
</dbReference>
<evidence type="ECO:0000259" key="5">
    <source>
        <dbReference type="PROSITE" id="PS50404"/>
    </source>
</evidence>
<reference evidence="8" key="1">
    <citation type="submission" date="2024-06" db="EMBL/GenBank/DDBJ databases">
        <authorList>
            <person name="Ryan C."/>
        </authorList>
    </citation>
    <scope>NUCLEOTIDE SEQUENCE [LARGE SCALE GENOMIC DNA]</scope>
</reference>
<dbReference type="SFLD" id="SFLDG01152">
    <property type="entry name" value="Main.3:_Omega-_and_Tau-like"/>
    <property type="match status" value="1"/>
</dbReference>
<dbReference type="FunFam" id="3.40.30.10:FF:000044">
    <property type="entry name" value="Glutathione S-transferase GSTU6"/>
    <property type="match status" value="1"/>
</dbReference>
<evidence type="ECO:0000256" key="2">
    <source>
        <dbReference type="ARBA" id="ARBA00022679"/>
    </source>
</evidence>
<dbReference type="InterPro" id="IPR045074">
    <property type="entry name" value="GST_C_Tau"/>
</dbReference>